<dbReference type="OrthoDB" id="326445at2157"/>
<dbReference type="Proteomes" id="UP000216758">
    <property type="component" value="Unassembled WGS sequence"/>
</dbReference>
<dbReference type="RefSeq" id="WP_094583287.1">
    <property type="nucleotide sequence ID" value="NZ_NHPB01000082.1"/>
</dbReference>
<gene>
    <name evidence="1" type="ORF">DJ78_12205</name>
</gene>
<dbReference type="EMBL" id="NHPB01000082">
    <property type="protein sequence ID" value="OYR69018.1"/>
    <property type="molecule type" value="Genomic_DNA"/>
</dbReference>
<evidence type="ECO:0000313" key="2">
    <source>
        <dbReference type="Proteomes" id="UP000216758"/>
    </source>
</evidence>
<sequence length="87" mass="9109">MSSIWDGEDTIAGVIWILTSIGSVNWGLLEFFDYNAVDELAAALSSPTAATVVYGAVAVAGIVTLADHMGVYDVTDVVDSLRGEDSL</sequence>
<comment type="caution">
    <text evidence="1">The sequence shown here is derived from an EMBL/GenBank/DDBJ whole genome shotgun (WGS) entry which is preliminary data.</text>
</comment>
<organism evidence="1 2">
    <name type="scientific">Halorubrum ezzemoulense</name>
    <name type="common">Halorubrum chaoviator</name>
    <dbReference type="NCBI Taxonomy" id="337243"/>
    <lineage>
        <taxon>Archaea</taxon>
        <taxon>Methanobacteriati</taxon>
        <taxon>Methanobacteriota</taxon>
        <taxon>Stenosarchaea group</taxon>
        <taxon>Halobacteria</taxon>
        <taxon>Halobacteriales</taxon>
        <taxon>Haloferacaceae</taxon>
        <taxon>Halorubrum</taxon>
    </lineage>
</organism>
<name>A0A256JJI9_HALEZ</name>
<reference evidence="1 2" key="1">
    <citation type="journal article" date="2014" name="Front. Microbiol.">
        <title>Population and genomic analysis of the genus Halorubrum.</title>
        <authorList>
            <person name="Fullmer M.S."/>
            <person name="Soucy S.M."/>
            <person name="Swithers K.S."/>
            <person name="Makkay A.M."/>
            <person name="Wheeler R."/>
            <person name="Ventosa A."/>
            <person name="Gogarten J.P."/>
            <person name="Papke R.T."/>
        </authorList>
    </citation>
    <scope>NUCLEOTIDE SEQUENCE [LARGE SCALE GENOMIC DNA]</scope>
    <source>
        <strain evidence="1 2">G37</strain>
    </source>
</reference>
<protein>
    <submittedName>
        <fullName evidence="1">DUF378 domain-containing protein</fullName>
    </submittedName>
</protein>
<proteinExistence type="predicted"/>
<dbReference type="Pfam" id="PF04070">
    <property type="entry name" value="DUF378"/>
    <property type="match status" value="1"/>
</dbReference>
<evidence type="ECO:0000313" key="1">
    <source>
        <dbReference type="EMBL" id="OYR69018.1"/>
    </source>
</evidence>
<dbReference type="InterPro" id="IPR007211">
    <property type="entry name" value="DUF378"/>
</dbReference>
<dbReference type="AlphaFoldDB" id="A0A256JJI9"/>
<accession>A0A256JJI9</accession>